<feature type="region of interest" description="Disordered" evidence="1">
    <location>
        <begin position="45"/>
        <end position="80"/>
    </location>
</feature>
<keyword evidence="3" id="KW-1185">Reference proteome</keyword>
<dbReference type="EMBL" id="MZNU01000153">
    <property type="protein sequence ID" value="OWP03948.1"/>
    <property type="molecule type" value="Genomic_DNA"/>
</dbReference>
<proteinExistence type="predicted"/>
<feature type="compositionally biased region" description="Basic residues" evidence="1">
    <location>
        <begin position="55"/>
        <end position="74"/>
    </location>
</feature>
<dbReference type="InParanoid" id="A0A218Z7H6"/>
<comment type="caution">
    <text evidence="2">The sequence shown here is derived from an EMBL/GenBank/DDBJ whole genome shotgun (WGS) entry which is preliminary data.</text>
</comment>
<dbReference type="OrthoDB" id="4120617at2759"/>
<name>A0A218Z7H6_9HELO</name>
<evidence type="ECO:0000256" key="1">
    <source>
        <dbReference type="SAM" id="MobiDB-lite"/>
    </source>
</evidence>
<dbReference type="Proteomes" id="UP000242519">
    <property type="component" value="Unassembled WGS sequence"/>
</dbReference>
<organism evidence="2 3">
    <name type="scientific">Diplocarpon coronariae</name>
    <dbReference type="NCBI Taxonomy" id="2795749"/>
    <lineage>
        <taxon>Eukaryota</taxon>
        <taxon>Fungi</taxon>
        <taxon>Dikarya</taxon>
        <taxon>Ascomycota</taxon>
        <taxon>Pezizomycotina</taxon>
        <taxon>Leotiomycetes</taxon>
        <taxon>Helotiales</taxon>
        <taxon>Drepanopezizaceae</taxon>
        <taxon>Diplocarpon</taxon>
    </lineage>
</organism>
<feature type="region of interest" description="Disordered" evidence="1">
    <location>
        <begin position="116"/>
        <end position="163"/>
    </location>
</feature>
<evidence type="ECO:0000313" key="3">
    <source>
        <dbReference type="Proteomes" id="UP000242519"/>
    </source>
</evidence>
<protein>
    <submittedName>
        <fullName evidence="2">Uncharacterized protein</fullName>
    </submittedName>
</protein>
<reference evidence="2 3" key="1">
    <citation type="submission" date="2017-04" db="EMBL/GenBank/DDBJ databases">
        <title>Draft genome sequence of Marssonina coronaria NL1: causal agent of apple blotch.</title>
        <authorList>
            <person name="Cheng Q."/>
        </authorList>
    </citation>
    <scope>NUCLEOTIDE SEQUENCE [LARGE SCALE GENOMIC DNA]</scope>
    <source>
        <strain evidence="2 3">NL1</strain>
    </source>
</reference>
<feature type="compositionally biased region" description="Basic and acidic residues" evidence="1">
    <location>
        <begin position="153"/>
        <end position="163"/>
    </location>
</feature>
<dbReference type="AlphaFoldDB" id="A0A218Z7H6"/>
<gene>
    <name evidence="2" type="ORF">B2J93_4512</name>
</gene>
<accession>A0A218Z7H6</accession>
<sequence>MHLTSPEWTWAASASSIRTVSAYITDPQVLAQAPNARVGLTDEAIPGAHPYITPPKRRSARLSRRSSGHSRSKSGRSSISARSLWIPDWASNDFKQPEPSTWYAVDEAIAISHFRGTEHESSSPGTSVYGETNLAGGLSPRPAPRSRPWENYLAKEDGEKAIS</sequence>
<evidence type="ECO:0000313" key="2">
    <source>
        <dbReference type="EMBL" id="OWP03948.1"/>
    </source>
</evidence>